<proteinExistence type="predicted"/>
<evidence type="ECO:0000313" key="3">
    <source>
        <dbReference type="EMBL" id="GGD94849.1"/>
    </source>
</evidence>
<evidence type="ECO:0000259" key="2">
    <source>
        <dbReference type="Pfam" id="PF10881"/>
    </source>
</evidence>
<keyword evidence="1" id="KW-1133">Transmembrane helix</keyword>
<evidence type="ECO:0000256" key="1">
    <source>
        <dbReference type="SAM" id="Phobius"/>
    </source>
</evidence>
<reference evidence="3" key="2">
    <citation type="submission" date="2020-09" db="EMBL/GenBank/DDBJ databases">
        <authorList>
            <person name="Sun Q."/>
            <person name="Zhou Y."/>
        </authorList>
    </citation>
    <scope>NUCLEOTIDE SEQUENCE</scope>
    <source>
        <strain evidence="3">CGMCC 1.15367</strain>
    </source>
</reference>
<organism evidence="3 4">
    <name type="scientific">Aureimonas endophytica</name>
    <dbReference type="NCBI Taxonomy" id="2027858"/>
    <lineage>
        <taxon>Bacteria</taxon>
        <taxon>Pseudomonadati</taxon>
        <taxon>Pseudomonadota</taxon>
        <taxon>Alphaproteobacteria</taxon>
        <taxon>Hyphomicrobiales</taxon>
        <taxon>Aurantimonadaceae</taxon>
        <taxon>Aureimonas</taxon>
    </lineage>
</organism>
<feature type="domain" description="DUF2726" evidence="2">
    <location>
        <begin position="62"/>
        <end position="167"/>
    </location>
</feature>
<sequence>MEPTTGALLLVIGAVALLLLLRAARRRRDRARNDLARTENQLRFVGQSRLRAVRPVNGEAVRVLYALEDWIGDHRPDWRLSFEVAMGAFVKTASESDDRLGRAAFSSYNSKRVDFLLVDGQGYPRLVVEYHGTGHDLSGDAEDRMAVKRLALQRAGIPLAEIPATATRTEILAAVAQALGAAPAGRPKRG</sequence>
<dbReference type="RefSeq" id="WP_188907259.1">
    <property type="nucleotide sequence ID" value="NZ_BMIQ01000001.1"/>
</dbReference>
<dbReference type="AlphaFoldDB" id="A0A917E1E0"/>
<reference evidence="3" key="1">
    <citation type="journal article" date="2014" name="Int. J. Syst. Evol. Microbiol.">
        <title>Complete genome sequence of Corynebacterium casei LMG S-19264T (=DSM 44701T), isolated from a smear-ripened cheese.</title>
        <authorList>
            <consortium name="US DOE Joint Genome Institute (JGI-PGF)"/>
            <person name="Walter F."/>
            <person name="Albersmeier A."/>
            <person name="Kalinowski J."/>
            <person name="Ruckert C."/>
        </authorList>
    </citation>
    <scope>NUCLEOTIDE SEQUENCE</scope>
    <source>
        <strain evidence="3">CGMCC 1.15367</strain>
    </source>
</reference>
<dbReference type="InterPro" id="IPR024402">
    <property type="entry name" value="DUF2726"/>
</dbReference>
<name>A0A917E1E0_9HYPH</name>
<keyword evidence="1" id="KW-0812">Transmembrane</keyword>
<dbReference type="Proteomes" id="UP000644699">
    <property type="component" value="Unassembled WGS sequence"/>
</dbReference>
<keyword evidence="1" id="KW-0472">Membrane</keyword>
<comment type="caution">
    <text evidence="3">The sequence shown here is derived from an EMBL/GenBank/DDBJ whole genome shotgun (WGS) entry which is preliminary data.</text>
</comment>
<gene>
    <name evidence="3" type="ORF">GCM10011390_12000</name>
</gene>
<accession>A0A917E1E0</accession>
<dbReference type="EMBL" id="BMIQ01000001">
    <property type="protein sequence ID" value="GGD94849.1"/>
    <property type="molecule type" value="Genomic_DNA"/>
</dbReference>
<dbReference type="Pfam" id="PF10881">
    <property type="entry name" value="DUF2726"/>
    <property type="match status" value="1"/>
</dbReference>
<evidence type="ECO:0000313" key="4">
    <source>
        <dbReference type="Proteomes" id="UP000644699"/>
    </source>
</evidence>
<feature type="transmembrane region" description="Helical" evidence="1">
    <location>
        <begin position="6"/>
        <end position="24"/>
    </location>
</feature>
<keyword evidence="4" id="KW-1185">Reference proteome</keyword>
<protein>
    <recommendedName>
        <fullName evidence="2">DUF2726 domain-containing protein</fullName>
    </recommendedName>
</protein>